<dbReference type="Pfam" id="PF00533">
    <property type="entry name" value="BRCT"/>
    <property type="match status" value="1"/>
</dbReference>
<dbReference type="CDD" id="cd17748">
    <property type="entry name" value="BRCT_DNA_ligase_like"/>
    <property type="match status" value="1"/>
</dbReference>
<name>A0ABQ6H845_9GAMM</name>
<evidence type="ECO:0000256" key="2">
    <source>
        <dbReference type="ARBA" id="ARBA00022839"/>
    </source>
</evidence>
<dbReference type="InterPro" id="IPR012337">
    <property type="entry name" value="RNaseH-like_sf"/>
</dbReference>
<feature type="domain" description="Exonuclease" evidence="3">
    <location>
        <begin position="2"/>
        <end position="166"/>
    </location>
</feature>
<dbReference type="Gene3D" id="3.40.50.10190">
    <property type="entry name" value="BRCT domain"/>
    <property type="match status" value="1"/>
</dbReference>
<proteinExistence type="predicted"/>
<comment type="caution">
    <text evidence="4">The sequence shown here is derived from an EMBL/GenBank/DDBJ whole genome shotgun (WGS) entry which is preliminary data.</text>
</comment>
<dbReference type="SUPFAM" id="SSF53098">
    <property type="entry name" value="Ribonuclease H-like"/>
    <property type="match status" value="1"/>
</dbReference>
<keyword evidence="2" id="KW-0269">Exonuclease</keyword>
<gene>
    <name evidence="4" type="ORF">tloyanaT_04010</name>
</gene>
<dbReference type="RefSeq" id="WP_284295692.1">
    <property type="nucleotide sequence ID" value="NZ_BSSV01000001.1"/>
</dbReference>
<dbReference type="CDD" id="cd06130">
    <property type="entry name" value="DNA_pol_III_epsilon_like"/>
    <property type="match status" value="1"/>
</dbReference>
<dbReference type="PANTHER" id="PTHR30231">
    <property type="entry name" value="DNA POLYMERASE III SUBUNIT EPSILON"/>
    <property type="match status" value="1"/>
</dbReference>
<accession>A0ABQ6H845</accession>
<evidence type="ECO:0000259" key="3">
    <source>
        <dbReference type="SMART" id="SM00479"/>
    </source>
</evidence>
<reference evidence="4 5" key="1">
    <citation type="submission" date="2023-03" db="EMBL/GenBank/DDBJ databases">
        <title>Thalassotalea loyana LMG 22536T draft genome sequence.</title>
        <authorList>
            <person name="Sawabe T."/>
        </authorList>
    </citation>
    <scope>NUCLEOTIDE SEQUENCE [LARGE SCALE GENOMIC DNA]</scope>
    <source>
        <strain evidence="4 5">LMG 22536</strain>
    </source>
</reference>
<evidence type="ECO:0000313" key="5">
    <source>
        <dbReference type="Proteomes" id="UP001157134"/>
    </source>
</evidence>
<dbReference type="EMBL" id="BSSV01000001">
    <property type="protein sequence ID" value="GLX84149.1"/>
    <property type="molecule type" value="Genomic_DNA"/>
</dbReference>
<protein>
    <recommendedName>
        <fullName evidence="3">Exonuclease domain-containing protein</fullName>
    </recommendedName>
</protein>
<dbReference type="Proteomes" id="UP001157134">
    <property type="component" value="Unassembled WGS sequence"/>
</dbReference>
<dbReference type="SUPFAM" id="SSF52113">
    <property type="entry name" value="BRCT domain"/>
    <property type="match status" value="1"/>
</dbReference>
<evidence type="ECO:0000256" key="1">
    <source>
        <dbReference type="ARBA" id="ARBA00022722"/>
    </source>
</evidence>
<dbReference type="InterPro" id="IPR036397">
    <property type="entry name" value="RNaseH_sf"/>
</dbReference>
<dbReference type="InterPro" id="IPR013520">
    <property type="entry name" value="Ribonucl_H"/>
</dbReference>
<keyword evidence="5" id="KW-1185">Reference proteome</keyword>
<dbReference type="InterPro" id="IPR036420">
    <property type="entry name" value="BRCT_dom_sf"/>
</dbReference>
<evidence type="ECO:0000313" key="4">
    <source>
        <dbReference type="EMBL" id="GLX84149.1"/>
    </source>
</evidence>
<keyword evidence="2" id="KW-0378">Hydrolase</keyword>
<dbReference type="PANTHER" id="PTHR30231:SF42">
    <property type="entry name" value="EXONUCLEASE"/>
    <property type="match status" value="1"/>
</dbReference>
<dbReference type="Gene3D" id="3.30.420.10">
    <property type="entry name" value="Ribonuclease H-like superfamily/Ribonuclease H"/>
    <property type="match status" value="1"/>
</dbReference>
<dbReference type="Pfam" id="PF00929">
    <property type="entry name" value="RNase_T"/>
    <property type="match status" value="1"/>
</dbReference>
<keyword evidence="1" id="KW-0540">Nuclease</keyword>
<sequence>MDFIAIDVETANPDMASICQIGIAKFSNGILVDEWSSLINPEDDFSYFNTKVHGITEGDVVSAPTFPEVADKLREFMQDNISVCHTHFDKGSVSRALSKYNLDGIETRWLDSAKVARRTWEEFKDSGYGLANVCDKIGFQFKHHDALEDAKACGHVLLAALNEKQLNVEEMLTHSNRPITDYTAAVNKEGNPDGDLYGEVMVFTGALEIPRKEAAEIAAKAGCEVVSGVTKKVSLLVVGDQDITKLAGKSKSSKHLKAETLIEKGHAIRILKESDFIKLVNV</sequence>
<organism evidence="4 5">
    <name type="scientific">Thalassotalea loyana</name>
    <dbReference type="NCBI Taxonomy" id="280483"/>
    <lineage>
        <taxon>Bacteria</taxon>
        <taxon>Pseudomonadati</taxon>
        <taxon>Pseudomonadota</taxon>
        <taxon>Gammaproteobacteria</taxon>
        <taxon>Alteromonadales</taxon>
        <taxon>Colwelliaceae</taxon>
        <taxon>Thalassotalea</taxon>
    </lineage>
</organism>
<dbReference type="InterPro" id="IPR001357">
    <property type="entry name" value="BRCT_dom"/>
</dbReference>
<dbReference type="SMART" id="SM00479">
    <property type="entry name" value="EXOIII"/>
    <property type="match status" value="1"/>
</dbReference>